<organism evidence="7 8">
    <name type="scientific">Ditylenchus dipsaci</name>
    <dbReference type="NCBI Taxonomy" id="166011"/>
    <lineage>
        <taxon>Eukaryota</taxon>
        <taxon>Metazoa</taxon>
        <taxon>Ecdysozoa</taxon>
        <taxon>Nematoda</taxon>
        <taxon>Chromadorea</taxon>
        <taxon>Rhabditida</taxon>
        <taxon>Tylenchina</taxon>
        <taxon>Tylenchomorpha</taxon>
        <taxon>Sphaerularioidea</taxon>
        <taxon>Anguinidae</taxon>
        <taxon>Anguininae</taxon>
        <taxon>Ditylenchus</taxon>
    </lineage>
</organism>
<dbReference type="SUPFAM" id="SSF53098">
    <property type="entry name" value="Ribonuclease H-like"/>
    <property type="match status" value="1"/>
</dbReference>
<evidence type="ECO:0000256" key="1">
    <source>
        <dbReference type="ARBA" id="ARBA00004123"/>
    </source>
</evidence>
<dbReference type="Proteomes" id="UP000887574">
    <property type="component" value="Unplaced"/>
</dbReference>
<dbReference type="InterPro" id="IPR052035">
    <property type="entry name" value="ZnF_BED_domain_contain"/>
</dbReference>
<protein>
    <submittedName>
        <fullName evidence="8">Uncharacterized protein</fullName>
    </submittedName>
</protein>
<dbReference type="InterPro" id="IPR012337">
    <property type="entry name" value="RNaseH-like_sf"/>
</dbReference>
<sequence>MKVFAKKLTAGPTQILMNFNTNSPNSSPAFEASNNSSNHSYTPTGIDNLQQESIDSASIEEHNNQGMMIKVPQISLSNPIYGVGVSILDELDRQQKQNGYKKVRLFYSDLTAQGINRSWTRVKYVLAIRELPGSHTADNINAATREILCEWEINQSRCHVFLRDGAANMKKVFEGSFDHADGAAHKLNLTVKSVVSASGSAVKDCLTKCRKIAGHFSSSNLAKDLLGGI</sequence>
<reference evidence="8" key="1">
    <citation type="submission" date="2022-11" db="UniProtKB">
        <authorList>
            <consortium name="WormBaseParasite"/>
        </authorList>
    </citation>
    <scope>IDENTIFICATION</scope>
</reference>
<evidence type="ECO:0000256" key="6">
    <source>
        <dbReference type="SAM" id="MobiDB-lite"/>
    </source>
</evidence>
<proteinExistence type="predicted"/>
<dbReference type="PANTHER" id="PTHR46481">
    <property type="entry name" value="ZINC FINGER BED DOMAIN-CONTAINING PROTEIN 4"/>
    <property type="match status" value="1"/>
</dbReference>
<evidence type="ECO:0000256" key="2">
    <source>
        <dbReference type="ARBA" id="ARBA00022723"/>
    </source>
</evidence>
<evidence type="ECO:0000256" key="4">
    <source>
        <dbReference type="ARBA" id="ARBA00022833"/>
    </source>
</evidence>
<dbReference type="GO" id="GO:0005634">
    <property type="term" value="C:nucleus"/>
    <property type="evidence" value="ECO:0007669"/>
    <property type="project" value="UniProtKB-SubCell"/>
</dbReference>
<name>A0A915D0X7_9BILA</name>
<keyword evidence="5" id="KW-0539">Nucleus</keyword>
<evidence type="ECO:0000313" key="8">
    <source>
        <dbReference type="WBParaSite" id="jg14663"/>
    </source>
</evidence>
<dbReference type="WBParaSite" id="jg14663">
    <property type="protein sequence ID" value="jg14663"/>
    <property type="gene ID" value="jg14663"/>
</dbReference>
<keyword evidence="3" id="KW-0863">Zinc-finger</keyword>
<dbReference type="AlphaFoldDB" id="A0A915D0X7"/>
<feature type="region of interest" description="Disordered" evidence="6">
    <location>
        <begin position="21"/>
        <end position="40"/>
    </location>
</feature>
<evidence type="ECO:0000313" key="7">
    <source>
        <dbReference type="Proteomes" id="UP000887574"/>
    </source>
</evidence>
<keyword evidence="7" id="KW-1185">Reference proteome</keyword>
<evidence type="ECO:0000256" key="3">
    <source>
        <dbReference type="ARBA" id="ARBA00022771"/>
    </source>
</evidence>
<dbReference type="GO" id="GO:0008270">
    <property type="term" value="F:zinc ion binding"/>
    <property type="evidence" value="ECO:0007669"/>
    <property type="project" value="UniProtKB-KW"/>
</dbReference>
<dbReference type="PANTHER" id="PTHR46481:SF10">
    <property type="entry name" value="ZINC FINGER BED DOMAIN-CONTAINING PROTEIN 39"/>
    <property type="match status" value="1"/>
</dbReference>
<keyword evidence="2" id="KW-0479">Metal-binding</keyword>
<accession>A0A915D0X7</accession>
<evidence type="ECO:0000256" key="5">
    <source>
        <dbReference type="ARBA" id="ARBA00023242"/>
    </source>
</evidence>
<keyword evidence="4" id="KW-0862">Zinc</keyword>
<comment type="subcellular location">
    <subcellularLocation>
        <location evidence="1">Nucleus</location>
    </subcellularLocation>
</comment>